<feature type="non-terminal residue" evidence="1">
    <location>
        <position position="1"/>
    </location>
</feature>
<comment type="caution">
    <text evidence="1">The sequence shown here is derived from an EMBL/GenBank/DDBJ whole genome shotgun (WGS) entry which is preliminary data.</text>
</comment>
<accession>A0A392SZS1</accession>
<evidence type="ECO:0000313" key="2">
    <source>
        <dbReference type="Proteomes" id="UP000265520"/>
    </source>
</evidence>
<keyword evidence="2" id="KW-1185">Reference proteome</keyword>
<dbReference type="Proteomes" id="UP000265520">
    <property type="component" value="Unassembled WGS sequence"/>
</dbReference>
<protein>
    <submittedName>
        <fullName evidence="1">Uncharacterized protein</fullName>
    </submittedName>
</protein>
<organism evidence="1 2">
    <name type="scientific">Trifolium medium</name>
    <dbReference type="NCBI Taxonomy" id="97028"/>
    <lineage>
        <taxon>Eukaryota</taxon>
        <taxon>Viridiplantae</taxon>
        <taxon>Streptophyta</taxon>
        <taxon>Embryophyta</taxon>
        <taxon>Tracheophyta</taxon>
        <taxon>Spermatophyta</taxon>
        <taxon>Magnoliopsida</taxon>
        <taxon>eudicotyledons</taxon>
        <taxon>Gunneridae</taxon>
        <taxon>Pentapetalae</taxon>
        <taxon>rosids</taxon>
        <taxon>fabids</taxon>
        <taxon>Fabales</taxon>
        <taxon>Fabaceae</taxon>
        <taxon>Papilionoideae</taxon>
        <taxon>50 kb inversion clade</taxon>
        <taxon>NPAAA clade</taxon>
        <taxon>Hologalegina</taxon>
        <taxon>IRL clade</taxon>
        <taxon>Trifolieae</taxon>
        <taxon>Trifolium</taxon>
    </lineage>
</organism>
<name>A0A392SZS1_9FABA</name>
<reference evidence="1 2" key="1">
    <citation type="journal article" date="2018" name="Front. Plant Sci.">
        <title>Red Clover (Trifolium pratense) and Zigzag Clover (T. medium) - A Picture of Genomic Similarities and Differences.</title>
        <authorList>
            <person name="Dluhosova J."/>
            <person name="Istvanek J."/>
            <person name="Nedelnik J."/>
            <person name="Repkova J."/>
        </authorList>
    </citation>
    <scope>NUCLEOTIDE SEQUENCE [LARGE SCALE GENOMIC DNA]</scope>
    <source>
        <strain evidence="2">cv. 10/8</strain>
        <tissue evidence="1">Leaf</tissue>
    </source>
</reference>
<dbReference type="EMBL" id="LXQA010478209">
    <property type="protein sequence ID" value="MCI54371.1"/>
    <property type="molecule type" value="Genomic_DNA"/>
</dbReference>
<dbReference type="AlphaFoldDB" id="A0A392SZS1"/>
<sequence length="26" mass="2657">ANFTASVTVSISDSDEMLGRSEILGG</sequence>
<proteinExistence type="predicted"/>
<evidence type="ECO:0000313" key="1">
    <source>
        <dbReference type="EMBL" id="MCI54371.1"/>
    </source>
</evidence>